<dbReference type="AlphaFoldDB" id="A0AAP0PWN9"/>
<evidence type="ECO:0000256" key="5">
    <source>
        <dbReference type="ARBA" id="ARBA00023180"/>
    </source>
</evidence>
<keyword evidence="3" id="KW-0964">Secreted</keyword>
<proteinExistence type="inferred from homology"/>
<dbReference type="PANTHER" id="PTHR13234">
    <property type="entry name" value="GAMMA-INTERFERON INDUCIBLE LYSOSOMAL THIOL REDUCTASE GILT"/>
    <property type="match status" value="1"/>
</dbReference>
<feature type="chain" id="PRO_5042841986" description="Gamma-interferon-inducible lysosomal thiol reductase" evidence="7">
    <location>
        <begin position="27"/>
        <end position="258"/>
    </location>
</feature>
<evidence type="ECO:0000256" key="4">
    <source>
        <dbReference type="ARBA" id="ARBA00022729"/>
    </source>
</evidence>
<comment type="caution">
    <text evidence="8">The sequence shown here is derived from an EMBL/GenBank/DDBJ whole genome shotgun (WGS) entry which is preliminary data.</text>
</comment>
<reference evidence="8 9" key="1">
    <citation type="submission" date="2024-01" db="EMBL/GenBank/DDBJ databases">
        <title>Genome assemblies of Stephania.</title>
        <authorList>
            <person name="Yang L."/>
        </authorList>
    </citation>
    <scope>NUCLEOTIDE SEQUENCE [LARGE SCALE GENOMIC DNA]</scope>
    <source>
        <strain evidence="8">JXDWG</strain>
        <tissue evidence="8">Leaf</tissue>
    </source>
</reference>
<keyword evidence="9" id="KW-1185">Reference proteome</keyword>
<evidence type="ECO:0000256" key="6">
    <source>
        <dbReference type="SAM" id="MobiDB-lite"/>
    </source>
</evidence>
<dbReference type="GO" id="GO:0005576">
    <property type="term" value="C:extracellular region"/>
    <property type="evidence" value="ECO:0007669"/>
    <property type="project" value="UniProtKB-SubCell"/>
</dbReference>
<evidence type="ECO:0000313" key="8">
    <source>
        <dbReference type="EMBL" id="KAK9159173.1"/>
    </source>
</evidence>
<dbReference type="EMBL" id="JBBNAG010000002">
    <property type="protein sequence ID" value="KAK9159173.1"/>
    <property type="molecule type" value="Genomic_DNA"/>
</dbReference>
<evidence type="ECO:0000256" key="2">
    <source>
        <dbReference type="ARBA" id="ARBA00005679"/>
    </source>
</evidence>
<dbReference type="Pfam" id="PF03227">
    <property type="entry name" value="GILT"/>
    <property type="match status" value="1"/>
</dbReference>
<dbReference type="Proteomes" id="UP001419268">
    <property type="component" value="Unassembled WGS sequence"/>
</dbReference>
<dbReference type="PANTHER" id="PTHR13234:SF8">
    <property type="entry name" value="GAMMA-INTERFERON-INDUCIBLE LYSOSOMAL THIOL REDUCTASE"/>
    <property type="match status" value="1"/>
</dbReference>
<evidence type="ECO:0000256" key="1">
    <source>
        <dbReference type="ARBA" id="ARBA00004613"/>
    </source>
</evidence>
<comment type="subcellular location">
    <subcellularLocation>
        <location evidence="1">Secreted</location>
    </subcellularLocation>
</comment>
<evidence type="ECO:0008006" key="10">
    <source>
        <dbReference type="Google" id="ProtNLM"/>
    </source>
</evidence>
<protein>
    <recommendedName>
        <fullName evidence="10">Gamma-interferon-inducible lysosomal thiol reductase</fullName>
    </recommendedName>
</protein>
<evidence type="ECO:0000313" key="9">
    <source>
        <dbReference type="Proteomes" id="UP001419268"/>
    </source>
</evidence>
<evidence type="ECO:0000256" key="7">
    <source>
        <dbReference type="SAM" id="SignalP"/>
    </source>
</evidence>
<accession>A0AAP0PWN9</accession>
<name>A0AAP0PWN9_9MAGN</name>
<feature type="region of interest" description="Disordered" evidence="6">
    <location>
        <begin position="236"/>
        <end position="258"/>
    </location>
</feature>
<dbReference type="GO" id="GO:0016671">
    <property type="term" value="F:oxidoreductase activity, acting on a sulfur group of donors, disulfide as acceptor"/>
    <property type="evidence" value="ECO:0007669"/>
    <property type="project" value="InterPro"/>
</dbReference>
<comment type="similarity">
    <text evidence="2">Belongs to the GILT family.</text>
</comment>
<dbReference type="InterPro" id="IPR004911">
    <property type="entry name" value="Interferon-induced_GILT"/>
</dbReference>
<evidence type="ECO:0000256" key="3">
    <source>
        <dbReference type="ARBA" id="ARBA00022525"/>
    </source>
</evidence>
<gene>
    <name evidence="8" type="ORF">Scep_005747</name>
</gene>
<sequence>MALICRSVSLFLLCYLVCLSGSSVSAQKVSLALYYETLCPFCSNFIVDGLSKIFHNGLVDIVDLRLVPFGNAEIGSDDKTITCQHGPGECFLNTLEACAIYAWPDLNTHFAFIYCIEHLVAEGKVKQWQSCFEKTGLDSAPIADCYKSGLGTKLELQYGNETKSLVPPHEYVPWVIVNNKPLYTDYANFTTYVCKAYNGTAPSVCNETTFQLAANAESDQTPQACLRKRASIASVPRPPPITSHMSSGRRQMKMAISE</sequence>
<keyword evidence="4 7" id="KW-0732">Signal</keyword>
<organism evidence="8 9">
    <name type="scientific">Stephania cephalantha</name>
    <dbReference type="NCBI Taxonomy" id="152367"/>
    <lineage>
        <taxon>Eukaryota</taxon>
        <taxon>Viridiplantae</taxon>
        <taxon>Streptophyta</taxon>
        <taxon>Embryophyta</taxon>
        <taxon>Tracheophyta</taxon>
        <taxon>Spermatophyta</taxon>
        <taxon>Magnoliopsida</taxon>
        <taxon>Ranunculales</taxon>
        <taxon>Menispermaceae</taxon>
        <taxon>Menispermoideae</taxon>
        <taxon>Cissampelideae</taxon>
        <taxon>Stephania</taxon>
    </lineage>
</organism>
<keyword evidence="5" id="KW-0325">Glycoprotein</keyword>
<feature type="signal peptide" evidence="7">
    <location>
        <begin position="1"/>
        <end position="26"/>
    </location>
</feature>